<dbReference type="EMBL" id="FQZO01000009">
    <property type="protein sequence ID" value="SHJ85320.1"/>
    <property type="molecule type" value="Genomic_DNA"/>
</dbReference>
<proteinExistence type="inferred from homology"/>
<keyword evidence="4" id="KW-0375">Hydrogen ion transport</keyword>
<dbReference type="GO" id="GO:0046933">
    <property type="term" value="F:proton-transporting ATP synthase activity, rotational mechanism"/>
    <property type="evidence" value="ECO:0007669"/>
    <property type="project" value="UniProtKB-UniRule"/>
</dbReference>
<sequence length="224" mass="25818">MSNLNNIINKILEDAKIKSEEIIKNAHEEEEKVIAKKIQEAKDLEKEILDRASRESATKKDRIISNSVLKVRNEKLEAKQKVIDEVFHKAIEELSHMPIETFHEYLVSKIKSMDIDGDETLILSNDYLKAMLDNKNKTLQNDFVEMVKEKLHLQENQPEIIRSINTELIAQGKKGNIKLSAEGRNFKGGFILEKNGVEINNTFEALVRSLRDELEYDIAKVLFN</sequence>
<reference evidence="6 7" key="1">
    <citation type="submission" date="2016-11" db="EMBL/GenBank/DDBJ databases">
        <authorList>
            <person name="Jaros S."/>
            <person name="Januszkiewicz K."/>
            <person name="Wedrychowicz H."/>
        </authorList>
    </citation>
    <scope>NUCLEOTIDE SEQUENCE [LARGE SCALE GENOMIC DNA]</scope>
    <source>
        <strain evidence="6 7">DSM 21864</strain>
    </source>
</reference>
<evidence type="ECO:0000313" key="7">
    <source>
        <dbReference type="Proteomes" id="UP000184080"/>
    </source>
</evidence>
<evidence type="ECO:0000256" key="1">
    <source>
        <dbReference type="ARBA" id="ARBA00005901"/>
    </source>
</evidence>
<dbReference type="GO" id="GO:0033178">
    <property type="term" value="C:proton-transporting two-sector ATPase complex, catalytic domain"/>
    <property type="evidence" value="ECO:0007669"/>
    <property type="project" value="InterPro"/>
</dbReference>
<organism evidence="6 7">
    <name type="scientific">Clostridium amylolyticum</name>
    <dbReference type="NCBI Taxonomy" id="1121298"/>
    <lineage>
        <taxon>Bacteria</taxon>
        <taxon>Bacillati</taxon>
        <taxon>Bacillota</taxon>
        <taxon>Clostridia</taxon>
        <taxon>Eubacteriales</taxon>
        <taxon>Clostridiaceae</taxon>
        <taxon>Clostridium</taxon>
    </lineage>
</organism>
<dbReference type="HAMAP" id="MF_00311">
    <property type="entry name" value="ATP_synth_E_arch"/>
    <property type="match status" value="1"/>
</dbReference>
<keyword evidence="3 4" id="KW-0406">Ion transport</keyword>
<evidence type="ECO:0000256" key="2">
    <source>
        <dbReference type="ARBA" id="ARBA00022448"/>
    </source>
</evidence>
<keyword evidence="7" id="KW-1185">Reference proteome</keyword>
<dbReference type="SUPFAM" id="SSF160527">
    <property type="entry name" value="V-type ATPase subunit E-like"/>
    <property type="match status" value="1"/>
</dbReference>
<evidence type="ECO:0000256" key="5">
    <source>
        <dbReference type="SAM" id="Coils"/>
    </source>
</evidence>
<keyword evidence="2 4" id="KW-0813">Transport</keyword>
<protein>
    <recommendedName>
        <fullName evidence="4">V-type proton ATPase subunit E</fullName>
    </recommendedName>
    <alternativeName>
        <fullName evidence="4">V-ATPase subunit E</fullName>
    </alternativeName>
</protein>
<accession>A0A1M6MPL9</accession>
<evidence type="ECO:0000256" key="3">
    <source>
        <dbReference type="ARBA" id="ARBA00023065"/>
    </source>
</evidence>
<evidence type="ECO:0000256" key="4">
    <source>
        <dbReference type="HAMAP-Rule" id="MF_00311"/>
    </source>
</evidence>
<keyword evidence="4" id="KW-0066">ATP synthesis</keyword>
<dbReference type="Pfam" id="PF01991">
    <property type="entry name" value="vATP-synt_E"/>
    <property type="match status" value="1"/>
</dbReference>
<evidence type="ECO:0000313" key="6">
    <source>
        <dbReference type="EMBL" id="SHJ85320.1"/>
    </source>
</evidence>
<gene>
    <name evidence="4" type="primary">atpE</name>
    <name evidence="6" type="ORF">SAMN05444401_4058</name>
</gene>
<dbReference type="STRING" id="1121298.SAMN05444401_4058"/>
<dbReference type="Proteomes" id="UP000184080">
    <property type="component" value="Unassembled WGS sequence"/>
</dbReference>
<feature type="coiled-coil region" evidence="5">
    <location>
        <begin position="12"/>
        <end position="55"/>
    </location>
</feature>
<dbReference type="GO" id="GO:0042777">
    <property type="term" value="P:proton motive force-driven plasma membrane ATP synthesis"/>
    <property type="evidence" value="ECO:0007669"/>
    <property type="project" value="UniProtKB-UniRule"/>
</dbReference>
<dbReference type="GO" id="GO:0046961">
    <property type="term" value="F:proton-transporting ATPase activity, rotational mechanism"/>
    <property type="evidence" value="ECO:0007669"/>
    <property type="project" value="InterPro"/>
</dbReference>
<dbReference type="AlphaFoldDB" id="A0A1M6MPL9"/>
<dbReference type="Gene3D" id="1.20.5.620">
    <property type="entry name" value="F1F0 ATP synthase subunit B, membrane domain"/>
    <property type="match status" value="1"/>
</dbReference>
<keyword evidence="5" id="KW-0175">Coiled coil</keyword>
<comment type="similarity">
    <text evidence="1 4">Belongs to the V-ATPase E subunit family.</text>
</comment>
<dbReference type="GO" id="GO:0005524">
    <property type="term" value="F:ATP binding"/>
    <property type="evidence" value="ECO:0007669"/>
    <property type="project" value="UniProtKB-UniRule"/>
</dbReference>
<name>A0A1M6MPL9_9CLOT</name>
<dbReference type="OrthoDB" id="1749765at2"/>
<dbReference type="RefSeq" id="WP_073011175.1">
    <property type="nucleotide sequence ID" value="NZ_FQZO01000009.1"/>
</dbReference>
<comment type="function">
    <text evidence="4">Produces ATP from ADP in the presence of a proton gradient across the membrane.</text>
</comment>
<dbReference type="InterPro" id="IPR002842">
    <property type="entry name" value="ATPase_V1_Esu"/>
</dbReference>